<proteinExistence type="predicted"/>
<reference evidence="1" key="1">
    <citation type="submission" date="2020-08" db="EMBL/GenBank/DDBJ databases">
        <title>Multicomponent nature underlies the extraordinary mechanical properties of spider dragline silk.</title>
        <authorList>
            <person name="Kono N."/>
            <person name="Nakamura H."/>
            <person name="Mori M."/>
            <person name="Yoshida Y."/>
            <person name="Ohtoshi R."/>
            <person name="Malay A.D."/>
            <person name="Moran D.A.P."/>
            <person name="Tomita M."/>
            <person name="Numata K."/>
            <person name="Arakawa K."/>
        </authorList>
    </citation>
    <scope>NUCLEOTIDE SEQUENCE</scope>
</reference>
<evidence type="ECO:0000313" key="2">
    <source>
        <dbReference type="Proteomes" id="UP000887013"/>
    </source>
</evidence>
<dbReference type="AlphaFoldDB" id="A0A8X6U0G9"/>
<comment type="caution">
    <text evidence="1">The sequence shown here is derived from an EMBL/GenBank/DDBJ whole genome shotgun (WGS) entry which is preliminary data.</text>
</comment>
<dbReference type="OrthoDB" id="5982876at2759"/>
<gene>
    <name evidence="1" type="ORF">NPIL_395191</name>
</gene>
<evidence type="ECO:0008006" key="3">
    <source>
        <dbReference type="Google" id="ProtNLM"/>
    </source>
</evidence>
<protein>
    <recommendedName>
        <fullName evidence="3">THAP-type domain-containing protein</fullName>
    </recommendedName>
</protein>
<accession>A0A8X6U0G9</accession>
<evidence type="ECO:0000313" key="1">
    <source>
        <dbReference type="EMBL" id="GFT69173.1"/>
    </source>
</evidence>
<dbReference type="Proteomes" id="UP000887013">
    <property type="component" value="Unassembled WGS sequence"/>
</dbReference>
<keyword evidence="2" id="KW-1185">Reference proteome</keyword>
<name>A0A8X6U0G9_NEPPI</name>
<sequence>MVSVCELHFAEEAIRRNTEVYDEKTRMKIDVLLKLCRLQKLAVPTIFPNCPKYISKSSNPARKCEQRWQRIENEHLQRSIQESTISKEEFE</sequence>
<organism evidence="1 2">
    <name type="scientific">Nephila pilipes</name>
    <name type="common">Giant wood spider</name>
    <name type="synonym">Nephila maculata</name>
    <dbReference type="NCBI Taxonomy" id="299642"/>
    <lineage>
        <taxon>Eukaryota</taxon>
        <taxon>Metazoa</taxon>
        <taxon>Ecdysozoa</taxon>
        <taxon>Arthropoda</taxon>
        <taxon>Chelicerata</taxon>
        <taxon>Arachnida</taxon>
        <taxon>Araneae</taxon>
        <taxon>Araneomorphae</taxon>
        <taxon>Entelegynae</taxon>
        <taxon>Araneoidea</taxon>
        <taxon>Nephilidae</taxon>
        <taxon>Nephila</taxon>
    </lineage>
</organism>
<dbReference type="EMBL" id="BMAW01020645">
    <property type="protein sequence ID" value="GFT69173.1"/>
    <property type="molecule type" value="Genomic_DNA"/>
</dbReference>